<protein>
    <submittedName>
        <fullName evidence="2">Uncharacterized protein</fullName>
    </submittedName>
</protein>
<dbReference type="EMBL" id="CAJVCH010296627">
    <property type="protein sequence ID" value="CAG7785435.1"/>
    <property type="molecule type" value="Genomic_DNA"/>
</dbReference>
<sequence>MPEIFSKVTKGKLRRLRFRFPRVKLTKENIKQACTLPKKFCGTCSLREGSAVVIVIIQLLSGTALAVSVLMLEKYPKEIDDWWESKLKNDFKPAFGKDLKDYARSFMHGEGRDDNLEGSFEEEINTCLTTLASINSRQVGALYRNKL</sequence>
<name>A0A8J2KEI2_9HEXA</name>
<gene>
    <name evidence="2" type="ORF">AFUS01_LOCUS24060</name>
</gene>
<keyword evidence="1" id="KW-0812">Transmembrane</keyword>
<evidence type="ECO:0000313" key="3">
    <source>
        <dbReference type="Proteomes" id="UP000708208"/>
    </source>
</evidence>
<reference evidence="2" key="1">
    <citation type="submission" date="2021-06" db="EMBL/GenBank/DDBJ databases">
        <authorList>
            <person name="Hodson N. C."/>
            <person name="Mongue J. A."/>
            <person name="Jaron S. K."/>
        </authorList>
    </citation>
    <scope>NUCLEOTIDE SEQUENCE</scope>
</reference>
<keyword evidence="1" id="KW-1133">Transmembrane helix</keyword>
<keyword evidence="3" id="KW-1185">Reference proteome</keyword>
<accession>A0A8J2KEI2</accession>
<keyword evidence="1" id="KW-0472">Membrane</keyword>
<evidence type="ECO:0000313" key="2">
    <source>
        <dbReference type="EMBL" id="CAG7785435.1"/>
    </source>
</evidence>
<organism evidence="2 3">
    <name type="scientific">Allacma fusca</name>
    <dbReference type="NCBI Taxonomy" id="39272"/>
    <lineage>
        <taxon>Eukaryota</taxon>
        <taxon>Metazoa</taxon>
        <taxon>Ecdysozoa</taxon>
        <taxon>Arthropoda</taxon>
        <taxon>Hexapoda</taxon>
        <taxon>Collembola</taxon>
        <taxon>Symphypleona</taxon>
        <taxon>Sminthuridae</taxon>
        <taxon>Allacma</taxon>
    </lineage>
</organism>
<dbReference type="Proteomes" id="UP000708208">
    <property type="component" value="Unassembled WGS sequence"/>
</dbReference>
<dbReference type="AlphaFoldDB" id="A0A8J2KEI2"/>
<proteinExistence type="predicted"/>
<comment type="caution">
    <text evidence="2">The sequence shown here is derived from an EMBL/GenBank/DDBJ whole genome shotgun (WGS) entry which is preliminary data.</text>
</comment>
<evidence type="ECO:0000256" key="1">
    <source>
        <dbReference type="SAM" id="Phobius"/>
    </source>
</evidence>
<feature type="transmembrane region" description="Helical" evidence="1">
    <location>
        <begin position="52"/>
        <end position="72"/>
    </location>
</feature>